<gene>
    <name evidence="5" type="ORF">FHR98_001092</name>
</gene>
<dbReference type="PROSITE" id="PS01031">
    <property type="entry name" value="SHSP"/>
    <property type="match status" value="1"/>
</dbReference>
<dbReference type="RefSeq" id="WP_183415615.1">
    <property type="nucleotide sequence ID" value="NZ_JACHXA010000002.1"/>
</dbReference>
<feature type="domain" description="SHSP" evidence="4">
    <location>
        <begin position="30"/>
        <end position="143"/>
    </location>
</feature>
<dbReference type="Proteomes" id="UP000581135">
    <property type="component" value="Unassembled WGS sequence"/>
</dbReference>
<evidence type="ECO:0000256" key="2">
    <source>
        <dbReference type="PROSITE-ProRule" id="PRU00285"/>
    </source>
</evidence>
<dbReference type="PANTHER" id="PTHR47062">
    <property type="match status" value="1"/>
</dbReference>
<comment type="similarity">
    <text evidence="2 3">Belongs to the small heat shock protein (HSP20) family.</text>
</comment>
<dbReference type="InterPro" id="IPR002068">
    <property type="entry name" value="A-crystallin/Hsp20_dom"/>
</dbReference>
<evidence type="ECO:0000313" key="6">
    <source>
        <dbReference type="Proteomes" id="UP000581135"/>
    </source>
</evidence>
<dbReference type="PANTHER" id="PTHR47062:SF1">
    <property type="entry name" value="SMALL HEAT SHOCK PROTEIN IBPA"/>
    <property type="match status" value="1"/>
</dbReference>
<dbReference type="CDD" id="cd06470">
    <property type="entry name" value="ACD_IbpA-B_like"/>
    <property type="match status" value="1"/>
</dbReference>
<name>A0A839SSY3_9PROT</name>
<organism evidence="5 6">
    <name type="scientific">Limibacillus halophilus</name>
    <dbReference type="NCBI Taxonomy" id="1579333"/>
    <lineage>
        <taxon>Bacteria</taxon>
        <taxon>Pseudomonadati</taxon>
        <taxon>Pseudomonadota</taxon>
        <taxon>Alphaproteobacteria</taxon>
        <taxon>Rhodospirillales</taxon>
        <taxon>Rhodovibrionaceae</taxon>
        <taxon>Limibacillus</taxon>
    </lineage>
</organism>
<sequence length="155" mass="17385">MRSYDLTPLLRSTVGFDRMARLLDGMTRLDEQAVGYPPYNIEKLGEDDYRITMAVAGFGEDELEITVSDGNLVVRGETKEKAEPQEVTYLHRGIASRTFERRFDLAEFIKVTGAKLENGLLHIALVREVPEAKKPRTVQIESAATKTKAIEQKAA</sequence>
<proteinExistence type="inferred from homology"/>
<evidence type="ECO:0000313" key="5">
    <source>
        <dbReference type="EMBL" id="MBB3064820.1"/>
    </source>
</evidence>
<evidence type="ECO:0000259" key="4">
    <source>
        <dbReference type="PROSITE" id="PS01031"/>
    </source>
</evidence>
<keyword evidence="6" id="KW-1185">Reference proteome</keyword>
<dbReference type="SUPFAM" id="SSF49764">
    <property type="entry name" value="HSP20-like chaperones"/>
    <property type="match status" value="1"/>
</dbReference>
<dbReference type="Pfam" id="PF00011">
    <property type="entry name" value="HSP20"/>
    <property type="match status" value="1"/>
</dbReference>
<evidence type="ECO:0000256" key="1">
    <source>
        <dbReference type="ARBA" id="ARBA00023016"/>
    </source>
</evidence>
<accession>A0A839SSY3</accession>
<reference evidence="5 6" key="1">
    <citation type="submission" date="2020-08" db="EMBL/GenBank/DDBJ databases">
        <title>Genomic Encyclopedia of Type Strains, Phase III (KMG-III): the genomes of soil and plant-associated and newly described type strains.</title>
        <authorList>
            <person name="Whitman W."/>
        </authorList>
    </citation>
    <scope>NUCLEOTIDE SEQUENCE [LARGE SCALE GENOMIC DNA]</scope>
    <source>
        <strain evidence="5 6">CECT 8803</strain>
    </source>
</reference>
<keyword evidence="1" id="KW-0346">Stress response</keyword>
<comment type="caution">
    <text evidence="5">The sequence shown here is derived from an EMBL/GenBank/DDBJ whole genome shotgun (WGS) entry which is preliminary data.</text>
</comment>
<dbReference type="InterPro" id="IPR008978">
    <property type="entry name" value="HSP20-like_chaperone"/>
</dbReference>
<dbReference type="AlphaFoldDB" id="A0A839SSY3"/>
<dbReference type="EMBL" id="JACHXA010000002">
    <property type="protein sequence ID" value="MBB3064820.1"/>
    <property type="molecule type" value="Genomic_DNA"/>
</dbReference>
<protein>
    <submittedName>
        <fullName evidence="5">Molecular chaperone IbpA</fullName>
    </submittedName>
</protein>
<dbReference type="InterPro" id="IPR037913">
    <property type="entry name" value="ACD_IbpA/B"/>
</dbReference>
<evidence type="ECO:0000256" key="3">
    <source>
        <dbReference type="RuleBase" id="RU003616"/>
    </source>
</evidence>
<dbReference type="Gene3D" id="2.60.40.790">
    <property type="match status" value="1"/>
</dbReference>